<feature type="signal peptide" evidence="1">
    <location>
        <begin position="1"/>
        <end position="25"/>
    </location>
</feature>
<reference evidence="2 3" key="1">
    <citation type="submission" date="2024-03" db="EMBL/GenBank/DDBJ databases">
        <authorList>
            <person name="Gkanogiannis A."/>
            <person name="Becerra Lopez-Lavalle L."/>
        </authorList>
    </citation>
    <scope>NUCLEOTIDE SEQUENCE [LARGE SCALE GENOMIC DNA]</scope>
</reference>
<sequence>MPRNNLLFSCVLCCAQIFRYCGATAQDFLCGSPSEEYWKESKLPHATVFRPQHPYKRCVAETSKDFPFSALALLDVLSVEPDGRGTASSALQSDFFTTKPLPLDPAALPKYPPCKEFEVKLRDEESRRRRGAISVAREHEAAQKFPRGSKANTAPVANAELHASIQQNPTSVSEKYNHEEDGGSGFCIQPPEDATQMQLTGLGYSRNMNGNVVANLRGCSVGAKGAEFRNKSNMQCASLVLTKLRQKRRTTTKLKWNRFFAM</sequence>
<organism evidence="2 3">
    <name type="scientific">Citrullus colocynthis</name>
    <name type="common">colocynth</name>
    <dbReference type="NCBI Taxonomy" id="252529"/>
    <lineage>
        <taxon>Eukaryota</taxon>
        <taxon>Viridiplantae</taxon>
        <taxon>Streptophyta</taxon>
        <taxon>Embryophyta</taxon>
        <taxon>Tracheophyta</taxon>
        <taxon>Spermatophyta</taxon>
        <taxon>Magnoliopsida</taxon>
        <taxon>eudicotyledons</taxon>
        <taxon>Gunneridae</taxon>
        <taxon>Pentapetalae</taxon>
        <taxon>rosids</taxon>
        <taxon>fabids</taxon>
        <taxon>Cucurbitales</taxon>
        <taxon>Cucurbitaceae</taxon>
        <taxon>Benincaseae</taxon>
        <taxon>Citrullus</taxon>
    </lineage>
</organism>
<evidence type="ECO:0000313" key="3">
    <source>
        <dbReference type="Proteomes" id="UP001642487"/>
    </source>
</evidence>
<proteinExistence type="predicted"/>
<feature type="chain" id="PRO_5047397579" evidence="1">
    <location>
        <begin position="26"/>
        <end position="262"/>
    </location>
</feature>
<dbReference type="Proteomes" id="UP001642487">
    <property type="component" value="Chromosome 4"/>
</dbReference>
<dbReference type="Gene3D" id="1.10.510.10">
    <property type="entry name" value="Transferase(Phosphotransferase) domain 1"/>
    <property type="match status" value="1"/>
</dbReference>
<evidence type="ECO:0000256" key="1">
    <source>
        <dbReference type="SAM" id="SignalP"/>
    </source>
</evidence>
<accession>A0ABP0YG09</accession>
<protein>
    <submittedName>
        <fullName evidence="2">Uncharacterized protein</fullName>
    </submittedName>
</protein>
<keyword evidence="3" id="KW-1185">Reference proteome</keyword>
<keyword evidence="1" id="KW-0732">Signal</keyword>
<evidence type="ECO:0000313" key="2">
    <source>
        <dbReference type="EMBL" id="CAK9319412.1"/>
    </source>
</evidence>
<name>A0ABP0YG09_9ROSI</name>
<dbReference type="EMBL" id="OZ021738">
    <property type="protein sequence ID" value="CAK9319412.1"/>
    <property type="molecule type" value="Genomic_DNA"/>
</dbReference>
<gene>
    <name evidence="2" type="ORF">CITCOLO1_LOCUS11417</name>
</gene>